<organism evidence="6 7">
    <name type="scientific">Umbelopsis vinacea</name>
    <dbReference type="NCBI Taxonomy" id="44442"/>
    <lineage>
        <taxon>Eukaryota</taxon>
        <taxon>Fungi</taxon>
        <taxon>Fungi incertae sedis</taxon>
        <taxon>Mucoromycota</taxon>
        <taxon>Mucoromycotina</taxon>
        <taxon>Umbelopsidomycetes</taxon>
        <taxon>Umbelopsidales</taxon>
        <taxon>Umbelopsidaceae</taxon>
        <taxon>Umbelopsis</taxon>
    </lineage>
</organism>
<dbReference type="GO" id="GO:0008080">
    <property type="term" value="F:N-acetyltransferase activity"/>
    <property type="evidence" value="ECO:0007669"/>
    <property type="project" value="InterPro"/>
</dbReference>
<evidence type="ECO:0000313" key="7">
    <source>
        <dbReference type="Proteomes" id="UP000612746"/>
    </source>
</evidence>
<evidence type="ECO:0000256" key="4">
    <source>
        <dbReference type="ARBA" id="ARBA00069551"/>
    </source>
</evidence>
<evidence type="ECO:0000256" key="1">
    <source>
        <dbReference type="ARBA" id="ARBA00009342"/>
    </source>
</evidence>
<evidence type="ECO:0000259" key="5">
    <source>
        <dbReference type="PROSITE" id="PS51186"/>
    </source>
</evidence>
<dbReference type="SUPFAM" id="SSF55729">
    <property type="entry name" value="Acyl-CoA N-acyltransferases (Nat)"/>
    <property type="match status" value="1"/>
</dbReference>
<dbReference type="FunFam" id="3.40.630.30:FF:000248">
    <property type="entry name" value="N-acetyltransferase 9-like protein"/>
    <property type="match status" value="1"/>
</dbReference>
<keyword evidence="3" id="KW-0012">Acyltransferase</keyword>
<gene>
    <name evidence="6" type="ORF">INT44_006879</name>
</gene>
<evidence type="ECO:0000313" key="6">
    <source>
        <dbReference type="EMBL" id="KAG2174615.1"/>
    </source>
</evidence>
<name>A0A8H7PIX4_9FUNG</name>
<dbReference type="Proteomes" id="UP000612746">
    <property type="component" value="Unassembled WGS sequence"/>
</dbReference>
<evidence type="ECO:0000256" key="3">
    <source>
        <dbReference type="ARBA" id="ARBA00023315"/>
    </source>
</evidence>
<dbReference type="InterPro" id="IPR016181">
    <property type="entry name" value="Acyl_CoA_acyltransferase"/>
</dbReference>
<dbReference type="PANTHER" id="PTHR13256">
    <property type="entry name" value="N-ACETYLTRANSFERASE 9"/>
    <property type="match status" value="1"/>
</dbReference>
<feature type="domain" description="N-acetyltransferase" evidence="5">
    <location>
        <begin position="23"/>
        <end position="203"/>
    </location>
</feature>
<dbReference type="InterPro" id="IPR000182">
    <property type="entry name" value="GNAT_dom"/>
</dbReference>
<dbReference type="Pfam" id="PF13302">
    <property type="entry name" value="Acetyltransf_3"/>
    <property type="match status" value="1"/>
</dbReference>
<keyword evidence="2" id="KW-0808">Transferase</keyword>
<dbReference type="EMBL" id="JAEPRA010000016">
    <property type="protein sequence ID" value="KAG2174615.1"/>
    <property type="molecule type" value="Genomic_DNA"/>
</dbReference>
<dbReference type="PANTHER" id="PTHR13256:SF16">
    <property type="entry name" value="ALPHA_BETA-TUBULIN-N-ACETYLTRANSFERASE 9"/>
    <property type="match status" value="1"/>
</dbReference>
<dbReference type="AlphaFoldDB" id="A0A8H7PIX4"/>
<keyword evidence="7" id="KW-1185">Reference proteome</keyword>
<dbReference type="PROSITE" id="PS51186">
    <property type="entry name" value="GNAT"/>
    <property type="match status" value="1"/>
</dbReference>
<feature type="non-terminal residue" evidence="6">
    <location>
        <position position="1"/>
    </location>
</feature>
<dbReference type="Gene3D" id="3.40.630.30">
    <property type="match status" value="1"/>
</dbReference>
<sequence length="245" mass="28194">TTFCFELERMRQNENLVLIGPKAILVPYKPEHVLVYHEWMKSPFLQEMTASEPLTLQEEYDMQQSWHLDDNKCTFIILALPPTGTISEELNTTALSKAGTVMIGDVNLFFNDPDNDKSCAEIEIMIAEEKYRRSGYGIEAIKMMMAYAMTELGVKKFEAKISLKNQPSIDMFCSKLGFRERSVSTIFEEVTLDWQTSSAQKIDGEEDLPEPTKEELEAMQRVENQILAFWEDNVRSTTWEKAPHS</sequence>
<dbReference type="InterPro" id="IPR039135">
    <property type="entry name" value="NAT9-like"/>
</dbReference>
<evidence type="ECO:0000256" key="2">
    <source>
        <dbReference type="ARBA" id="ARBA00022679"/>
    </source>
</evidence>
<protein>
    <recommendedName>
        <fullName evidence="4">N-acetyltransferase 9-like protein</fullName>
    </recommendedName>
</protein>
<comment type="similarity">
    <text evidence="1">Belongs to the acetyltransferase family. GNAT subfamily.</text>
</comment>
<reference evidence="6" key="1">
    <citation type="submission" date="2020-12" db="EMBL/GenBank/DDBJ databases">
        <title>Metabolic potential, ecology and presence of endohyphal bacteria is reflected in genomic diversity of Mucoromycotina.</title>
        <authorList>
            <person name="Muszewska A."/>
            <person name="Okrasinska A."/>
            <person name="Steczkiewicz K."/>
            <person name="Drgas O."/>
            <person name="Orlowska M."/>
            <person name="Perlinska-Lenart U."/>
            <person name="Aleksandrzak-Piekarczyk T."/>
            <person name="Szatraj K."/>
            <person name="Zielenkiewicz U."/>
            <person name="Pilsyk S."/>
            <person name="Malc E."/>
            <person name="Mieczkowski P."/>
            <person name="Kruszewska J.S."/>
            <person name="Biernat P."/>
            <person name="Pawlowska J."/>
        </authorList>
    </citation>
    <scope>NUCLEOTIDE SEQUENCE</scope>
    <source>
        <strain evidence="6">WA0000051536</strain>
    </source>
</reference>
<proteinExistence type="inferred from homology"/>
<dbReference type="OrthoDB" id="5043642at2759"/>
<accession>A0A8H7PIX4</accession>
<comment type="caution">
    <text evidence="6">The sequence shown here is derived from an EMBL/GenBank/DDBJ whole genome shotgun (WGS) entry which is preliminary data.</text>
</comment>